<sequence length="135" mass="14635">MQQSKLSFRGLCQRWAPAPLAPRRNMSVSVHASQADNVKQTVADNKVVVYSKTYCPYCTEAKGLFTKLQVPAKVIELDTMKGGDDLQLGLQEVTGRRTVPQVFVGGKHVGGCDDTMAAYNSGKLKELLAGVGYSI</sequence>
<dbReference type="InterPro" id="IPR036249">
    <property type="entry name" value="Thioredoxin-like_sf"/>
</dbReference>
<dbReference type="PANTHER" id="PTHR45694">
    <property type="entry name" value="GLUTAREDOXIN 2"/>
    <property type="match status" value="1"/>
</dbReference>
<dbReference type="Gene3D" id="3.40.30.10">
    <property type="entry name" value="Glutaredoxin"/>
    <property type="match status" value="1"/>
</dbReference>
<dbReference type="Proteomes" id="UP000256970">
    <property type="component" value="Unassembled WGS sequence"/>
</dbReference>
<dbReference type="PROSITE" id="PS00195">
    <property type="entry name" value="GLUTAREDOXIN_1"/>
    <property type="match status" value="1"/>
</dbReference>
<protein>
    <submittedName>
        <fullName evidence="6">Uncharacterized protein</fullName>
    </submittedName>
</protein>
<keyword evidence="5" id="KW-0676">Redox-active center</keyword>
<dbReference type="FunFam" id="3.40.30.10:FF:000026">
    <property type="entry name" value="Glutaredoxin 2"/>
    <property type="match status" value="1"/>
</dbReference>
<comment type="similarity">
    <text evidence="1">Belongs to the glutaredoxin family. CPYC subfamily.</text>
</comment>
<evidence type="ECO:0000313" key="7">
    <source>
        <dbReference type="Proteomes" id="UP000256970"/>
    </source>
</evidence>
<dbReference type="GO" id="GO:0005737">
    <property type="term" value="C:cytoplasm"/>
    <property type="evidence" value="ECO:0007669"/>
    <property type="project" value="TreeGrafter"/>
</dbReference>
<evidence type="ECO:0000256" key="5">
    <source>
        <dbReference type="ARBA" id="ARBA00023284"/>
    </source>
</evidence>
<dbReference type="GO" id="GO:0015038">
    <property type="term" value="F:glutathione disulfide oxidoreductase activity"/>
    <property type="evidence" value="ECO:0007669"/>
    <property type="project" value="TreeGrafter"/>
</dbReference>
<keyword evidence="4" id="KW-1015">Disulfide bond</keyword>
<evidence type="ECO:0000256" key="1">
    <source>
        <dbReference type="ARBA" id="ARBA00007190"/>
    </source>
</evidence>
<gene>
    <name evidence="6" type="ORF">BQ4739_LOCUS7504</name>
</gene>
<dbReference type="PANTHER" id="PTHR45694:SF18">
    <property type="entry name" value="GLUTAREDOXIN-1-RELATED"/>
    <property type="match status" value="1"/>
</dbReference>
<dbReference type="SUPFAM" id="SSF52833">
    <property type="entry name" value="Thioredoxin-like"/>
    <property type="match status" value="1"/>
</dbReference>
<proteinExistence type="inferred from homology"/>
<dbReference type="InterPro" id="IPR002109">
    <property type="entry name" value="Glutaredoxin"/>
</dbReference>
<dbReference type="STRING" id="3088.A0A383VPI0"/>
<dbReference type="AlphaFoldDB" id="A0A383VPI0"/>
<organism evidence="6 7">
    <name type="scientific">Tetradesmus obliquus</name>
    <name type="common">Green alga</name>
    <name type="synonym">Acutodesmus obliquus</name>
    <dbReference type="NCBI Taxonomy" id="3088"/>
    <lineage>
        <taxon>Eukaryota</taxon>
        <taxon>Viridiplantae</taxon>
        <taxon>Chlorophyta</taxon>
        <taxon>core chlorophytes</taxon>
        <taxon>Chlorophyceae</taxon>
        <taxon>CS clade</taxon>
        <taxon>Sphaeropleales</taxon>
        <taxon>Scenedesmaceae</taxon>
        <taxon>Tetradesmus</taxon>
    </lineage>
</organism>
<dbReference type="OrthoDB" id="418495at2759"/>
<dbReference type="CDD" id="cd03419">
    <property type="entry name" value="GRX_GRXh_1_2_like"/>
    <property type="match status" value="1"/>
</dbReference>
<evidence type="ECO:0000256" key="2">
    <source>
        <dbReference type="ARBA" id="ARBA00022448"/>
    </source>
</evidence>
<name>A0A383VPI0_TETOB</name>
<keyword evidence="7" id="KW-1185">Reference proteome</keyword>
<dbReference type="GO" id="GO:0034599">
    <property type="term" value="P:cellular response to oxidative stress"/>
    <property type="evidence" value="ECO:0007669"/>
    <property type="project" value="TreeGrafter"/>
</dbReference>
<evidence type="ECO:0000256" key="3">
    <source>
        <dbReference type="ARBA" id="ARBA00022982"/>
    </source>
</evidence>
<dbReference type="NCBIfam" id="TIGR02180">
    <property type="entry name" value="GRX_euk"/>
    <property type="match status" value="1"/>
</dbReference>
<dbReference type="EMBL" id="FNXT01000768">
    <property type="protein sequence ID" value="SZX67081.1"/>
    <property type="molecule type" value="Genomic_DNA"/>
</dbReference>
<dbReference type="InterPro" id="IPR011899">
    <property type="entry name" value="Glutaredoxin_euk/vir"/>
</dbReference>
<keyword evidence="2" id="KW-0813">Transport</keyword>
<dbReference type="Pfam" id="PF00462">
    <property type="entry name" value="Glutaredoxin"/>
    <property type="match status" value="1"/>
</dbReference>
<keyword evidence="3" id="KW-0249">Electron transport</keyword>
<accession>A0A383VPI0</accession>
<dbReference type="InterPro" id="IPR014025">
    <property type="entry name" value="Glutaredoxin_subgr"/>
</dbReference>
<reference evidence="6 7" key="1">
    <citation type="submission" date="2016-10" db="EMBL/GenBank/DDBJ databases">
        <authorList>
            <person name="Cai Z."/>
        </authorList>
    </citation>
    <scope>NUCLEOTIDE SEQUENCE [LARGE SCALE GENOMIC DNA]</scope>
</reference>
<evidence type="ECO:0000313" key="6">
    <source>
        <dbReference type="EMBL" id="SZX67081.1"/>
    </source>
</evidence>
<dbReference type="PROSITE" id="PS51354">
    <property type="entry name" value="GLUTAREDOXIN_2"/>
    <property type="match status" value="1"/>
</dbReference>
<evidence type="ECO:0000256" key="4">
    <source>
        <dbReference type="ARBA" id="ARBA00023157"/>
    </source>
</evidence>
<dbReference type="PRINTS" id="PR00160">
    <property type="entry name" value="GLUTAREDOXIN"/>
</dbReference>
<dbReference type="InterPro" id="IPR011767">
    <property type="entry name" value="GLR_AS"/>
</dbReference>